<dbReference type="GO" id="GO:0055085">
    <property type="term" value="P:transmembrane transport"/>
    <property type="evidence" value="ECO:0007669"/>
    <property type="project" value="InterPro"/>
</dbReference>
<dbReference type="PANTHER" id="PTHR43386:SF1">
    <property type="entry name" value="D,D-DIPEPTIDE TRANSPORT SYSTEM PERMEASE PROTEIN DDPC-RELATED"/>
    <property type="match status" value="1"/>
</dbReference>
<dbReference type="PANTHER" id="PTHR43386">
    <property type="entry name" value="OLIGOPEPTIDE TRANSPORT SYSTEM PERMEASE PROTEIN APPC"/>
    <property type="match status" value="1"/>
</dbReference>
<protein>
    <submittedName>
        <fullName evidence="9">ABC transporter permease</fullName>
    </submittedName>
</protein>
<keyword evidence="3" id="KW-1003">Cell membrane</keyword>
<feature type="domain" description="ABC transmembrane type-1" evidence="8">
    <location>
        <begin position="93"/>
        <end position="282"/>
    </location>
</feature>
<comment type="similarity">
    <text evidence="7">Belongs to the binding-protein-dependent transport system permease family.</text>
</comment>
<dbReference type="EMBL" id="VSFG01000005">
    <property type="protein sequence ID" value="TYB44106.1"/>
    <property type="molecule type" value="Genomic_DNA"/>
</dbReference>
<feature type="transmembrane region" description="Helical" evidence="7">
    <location>
        <begin position="97"/>
        <end position="120"/>
    </location>
</feature>
<feature type="transmembrane region" description="Helical" evidence="7">
    <location>
        <begin position="132"/>
        <end position="152"/>
    </location>
</feature>
<dbReference type="PROSITE" id="PS50928">
    <property type="entry name" value="ABC_TM1"/>
    <property type="match status" value="1"/>
</dbReference>
<evidence type="ECO:0000256" key="6">
    <source>
        <dbReference type="ARBA" id="ARBA00023136"/>
    </source>
</evidence>
<sequence length="292" mass="31074">MKGVVERARPAEADAAVAVRRRRQWVRRLGRGRSAALGFVVLCLLVTVLTPFLPLADPTRQDVGRTLADMSGDHWLGTDQLGRDLFSRLLWGIRTSMFAALTAVGVAAAIGVPTGLLAGYRRGWIDGITGRIADVVLTVPALILLLTVQAALRTGIEGQMVTLGVIFAPRIYRVVRAETMRLAVSPFVTAGRMSGCSHTRIVWRYLLPGVRDQAAVQVSYLLGLALVVEAGISFLGVGVQPPGASLGTLLTGASAMLASEPRVVLVPAAVITVLILCLNLLGDADDKEDRHA</sequence>
<accession>A0A5D0NI43</accession>
<dbReference type="InterPro" id="IPR050366">
    <property type="entry name" value="BP-dependent_transpt_permease"/>
</dbReference>
<comment type="subcellular location">
    <subcellularLocation>
        <location evidence="1 7">Cell membrane</location>
        <topology evidence="1 7">Multi-pass membrane protein</topology>
    </subcellularLocation>
</comment>
<dbReference type="AlphaFoldDB" id="A0A5D0NI43"/>
<dbReference type="STRING" id="1220554.GCA_001552135_05912"/>
<organism evidence="9 10">
    <name type="scientific">Actinomadura chibensis</name>
    <dbReference type="NCBI Taxonomy" id="392828"/>
    <lineage>
        <taxon>Bacteria</taxon>
        <taxon>Bacillati</taxon>
        <taxon>Actinomycetota</taxon>
        <taxon>Actinomycetes</taxon>
        <taxon>Streptosporangiales</taxon>
        <taxon>Thermomonosporaceae</taxon>
        <taxon>Actinomadura</taxon>
    </lineage>
</organism>
<dbReference type="InterPro" id="IPR035906">
    <property type="entry name" value="MetI-like_sf"/>
</dbReference>
<feature type="transmembrane region" description="Helical" evidence="7">
    <location>
        <begin position="220"/>
        <end position="243"/>
    </location>
</feature>
<evidence type="ECO:0000313" key="9">
    <source>
        <dbReference type="EMBL" id="TYB44106.1"/>
    </source>
</evidence>
<dbReference type="Proteomes" id="UP000323380">
    <property type="component" value="Unassembled WGS sequence"/>
</dbReference>
<dbReference type="Pfam" id="PF00528">
    <property type="entry name" value="BPD_transp_1"/>
    <property type="match status" value="1"/>
</dbReference>
<gene>
    <name evidence="9" type="ORF">FXF69_24435</name>
</gene>
<reference evidence="9 10" key="1">
    <citation type="submission" date="2019-08" db="EMBL/GenBank/DDBJ databases">
        <title>Actinomadura sp. nov. CYP1-5 isolated from mountain soil.</title>
        <authorList>
            <person name="Songsumanus A."/>
            <person name="Kuncharoen N."/>
            <person name="Kudo T."/>
            <person name="Yuki M."/>
            <person name="Igarashi Y."/>
            <person name="Tanasupawat S."/>
        </authorList>
    </citation>
    <scope>NUCLEOTIDE SEQUENCE [LARGE SCALE GENOMIC DNA]</scope>
    <source>
        <strain evidence="9 10">JCM 14158</strain>
    </source>
</reference>
<dbReference type="Gene3D" id="1.10.3720.10">
    <property type="entry name" value="MetI-like"/>
    <property type="match status" value="1"/>
</dbReference>
<dbReference type="CDD" id="cd06261">
    <property type="entry name" value="TM_PBP2"/>
    <property type="match status" value="1"/>
</dbReference>
<evidence type="ECO:0000256" key="4">
    <source>
        <dbReference type="ARBA" id="ARBA00022692"/>
    </source>
</evidence>
<dbReference type="InterPro" id="IPR000515">
    <property type="entry name" value="MetI-like"/>
</dbReference>
<dbReference type="RefSeq" id="WP_067898626.1">
    <property type="nucleotide sequence ID" value="NZ_VSFG01000005.1"/>
</dbReference>
<name>A0A5D0NI43_9ACTN</name>
<evidence type="ECO:0000256" key="2">
    <source>
        <dbReference type="ARBA" id="ARBA00022448"/>
    </source>
</evidence>
<evidence type="ECO:0000256" key="3">
    <source>
        <dbReference type="ARBA" id="ARBA00022475"/>
    </source>
</evidence>
<evidence type="ECO:0000256" key="7">
    <source>
        <dbReference type="RuleBase" id="RU363032"/>
    </source>
</evidence>
<keyword evidence="2 7" id="KW-0813">Transport</keyword>
<keyword evidence="10" id="KW-1185">Reference proteome</keyword>
<dbReference type="GO" id="GO:0005886">
    <property type="term" value="C:plasma membrane"/>
    <property type="evidence" value="ECO:0007669"/>
    <property type="project" value="UniProtKB-SubCell"/>
</dbReference>
<evidence type="ECO:0000313" key="10">
    <source>
        <dbReference type="Proteomes" id="UP000323380"/>
    </source>
</evidence>
<keyword evidence="5 7" id="KW-1133">Transmembrane helix</keyword>
<evidence type="ECO:0000259" key="8">
    <source>
        <dbReference type="PROSITE" id="PS50928"/>
    </source>
</evidence>
<keyword evidence="4 7" id="KW-0812">Transmembrane</keyword>
<evidence type="ECO:0000256" key="5">
    <source>
        <dbReference type="ARBA" id="ARBA00022989"/>
    </source>
</evidence>
<keyword evidence="6 7" id="KW-0472">Membrane</keyword>
<comment type="caution">
    <text evidence="9">The sequence shown here is derived from an EMBL/GenBank/DDBJ whole genome shotgun (WGS) entry which is preliminary data.</text>
</comment>
<proteinExistence type="inferred from homology"/>
<feature type="transmembrane region" description="Helical" evidence="7">
    <location>
        <begin position="158"/>
        <end position="175"/>
    </location>
</feature>
<dbReference type="SUPFAM" id="SSF161098">
    <property type="entry name" value="MetI-like"/>
    <property type="match status" value="1"/>
</dbReference>
<feature type="transmembrane region" description="Helical" evidence="7">
    <location>
        <begin position="35"/>
        <end position="56"/>
    </location>
</feature>
<evidence type="ECO:0000256" key="1">
    <source>
        <dbReference type="ARBA" id="ARBA00004651"/>
    </source>
</evidence>
<feature type="transmembrane region" description="Helical" evidence="7">
    <location>
        <begin position="263"/>
        <end position="281"/>
    </location>
</feature>